<feature type="signal peptide" evidence="2">
    <location>
        <begin position="1"/>
        <end position="18"/>
    </location>
</feature>
<keyword evidence="4" id="KW-1185">Reference proteome</keyword>
<organism evidence="3 4">
    <name type="scientific">Oesophagostomum dentatum</name>
    <name type="common">Nodular worm</name>
    <dbReference type="NCBI Taxonomy" id="61180"/>
    <lineage>
        <taxon>Eukaryota</taxon>
        <taxon>Metazoa</taxon>
        <taxon>Ecdysozoa</taxon>
        <taxon>Nematoda</taxon>
        <taxon>Chromadorea</taxon>
        <taxon>Rhabditida</taxon>
        <taxon>Rhabditina</taxon>
        <taxon>Rhabditomorpha</taxon>
        <taxon>Strongyloidea</taxon>
        <taxon>Strongylidae</taxon>
        <taxon>Oesophagostomum</taxon>
    </lineage>
</organism>
<dbReference type="EMBL" id="KN550565">
    <property type="protein sequence ID" value="KHJ93871.1"/>
    <property type="molecule type" value="Genomic_DNA"/>
</dbReference>
<protein>
    <submittedName>
        <fullName evidence="3">Uncharacterized protein</fullName>
    </submittedName>
</protein>
<accession>A0A0B1TCM5</accession>
<keyword evidence="2" id="KW-0732">Signal</keyword>
<name>A0A0B1TCM5_OESDE</name>
<proteinExistence type="predicted"/>
<dbReference type="Proteomes" id="UP000053660">
    <property type="component" value="Unassembled WGS sequence"/>
</dbReference>
<evidence type="ECO:0000256" key="2">
    <source>
        <dbReference type="SAM" id="SignalP"/>
    </source>
</evidence>
<feature type="chain" id="PRO_5002082101" evidence="2">
    <location>
        <begin position="19"/>
        <end position="86"/>
    </location>
</feature>
<dbReference type="AlphaFoldDB" id="A0A0B1TCM5"/>
<feature type="region of interest" description="Disordered" evidence="1">
    <location>
        <begin position="33"/>
        <end position="86"/>
    </location>
</feature>
<gene>
    <name evidence="3" type="ORF">OESDEN_06210</name>
</gene>
<evidence type="ECO:0000256" key="1">
    <source>
        <dbReference type="SAM" id="MobiDB-lite"/>
    </source>
</evidence>
<sequence>MQAASVVVFAFLVGAAVCFPADALVGIRFSPSDRQERDAEEMVGIRDGGDTDSSEFVGVSLPKRDSMSSFDGSRESLWSRVPPQLT</sequence>
<evidence type="ECO:0000313" key="4">
    <source>
        <dbReference type="Proteomes" id="UP000053660"/>
    </source>
</evidence>
<dbReference type="OrthoDB" id="5800584at2759"/>
<reference evidence="3 4" key="1">
    <citation type="submission" date="2014-03" db="EMBL/GenBank/DDBJ databases">
        <title>Draft genome of the hookworm Oesophagostomum dentatum.</title>
        <authorList>
            <person name="Mitreva M."/>
        </authorList>
    </citation>
    <scope>NUCLEOTIDE SEQUENCE [LARGE SCALE GENOMIC DNA]</scope>
    <source>
        <strain evidence="3 4">OD-Hann</strain>
    </source>
</reference>
<evidence type="ECO:0000313" key="3">
    <source>
        <dbReference type="EMBL" id="KHJ93871.1"/>
    </source>
</evidence>